<dbReference type="InterPro" id="IPR007197">
    <property type="entry name" value="rSAM"/>
</dbReference>
<comment type="cofactor">
    <cofactor evidence="1">
        <name>[4Fe-4S] cluster</name>
        <dbReference type="ChEBI" id="CHEBI:49883"/>
    </cofactor>
</comment>
<evidence type="ECO:0000313" key="8">
    <source>
        <dbReference type="EMBL" id="SCU75905.1"/>
    </source>
</evidence>
<evidence type="ECO:0000259" key="7">
    <source>
        <dbReference type="PROSITE" id="PS51918"/>
    </source>
</evidence>
<dbReference type="PROSITE" id="PS51918">
    <property type="entry name" value="RADICAL_SAM"/>
    <property type="match status" value="1"/>
</dbReference>
<keyword evidence="2" id="KW-0949">S-adenosyl-L-methionine</keyword>
<organism evidence="8">
    <name type="scientific">Cupriavidus necator</name>
    <name type="common">Alcaligenes eutrophus</name>
    <name type="synonym">Ralstonia eutropha</name>
    <dbReference type="NCBI Taxonomy" id="106590"/>
    <lineage>
        <taxon>Bacteria</taxon>
        <taxon>Pseudomonadati</taxon>
        <taxon>Pseudomonadota</taxon>
        <taxon>Betaproteobacteria</taxon>
        <taxon>Burkholderiales</taxon>
        <taxon>Burkholderiaceae</taxon>
        <taxon>Cupriavidus</taxon>
    </lineage>
</organism>
<keyword evidence="3" id="KW-0479">Metal-binding</keyword>
<proteinExistence type="predicted"/>
<sequence>MSLRSNLTTSTTWRDFDLSVVTERFRLKSPFGSMADELEREARRFLWISAKTQEPLVPSALVDEYWHALILSTSLYRDYCDNAFGFFIEHTNGIPGTSQQALQAHAEAYQRTLQIYEAEFQSPAPSTSWPDSRNRVDKRLDRYKKPYRLHLETTNHCNLRCEHCYPESSSAEPHHPREKIDRTLDEAARLGVRKITLTGGEILTRPDWKGIFSKSLDICDNVYFITNGLLLTRRKLEWLARQRAIRSVMGWRRSIFESAPVDIGVAISLDGLAGNALVRKNDAGAGVKAAQIIDRIALAVQYGLHVTVNTTITNEVSAKELPEMYDLLSRIGIDRWQIDQAYLAGRFRHSDLSSSELAWLEDAKAGYKYIIRNYLKEYPKIPNWRLEIVQVFRYDNLFYGFSPAASLDEHPCSYHFGSMIVEQGDRIRFCPSLRDPGIESISTAGSVEAVYGSEDFRAFLSRSISDLPCKECRYGKLFHGGCRANSYAYLGRMWDADPICCSLAPFVEDEILPLLPTKLQDSFRASLQGGPRPGDPEHIPTEQKRRRVVHIQAMMPVNGSE</sequence>
<dbReference type="CDD" id="cd01335">
    <property type="entry name" value="Radical_SAM"/>
    <property type="match status" value="1"/>
</dbReference>
<dbReference type="SFLD" id="SFLDS00029">
    <property type="entry name" value="Radical_SAM"/>
    <property type="match status" value="1"/>
</dbReference>
<dbReference type="InterPro" id="IPR050377">
    <property type="entry name" value="Radical_SAM_PqqE_MftC-like"/>
</dbReference>
<evidence type="ECO:0000256" key="2">
    <source>
        <dbReference type="ARBA" id="ARBA00022691"/>
    </source>
</evidence>
<dbReference type="InterPro" id="IPR013785">
    <property type="entry name" value="Aldolase_TIM"/>
</dbReference>
<dbReference type="SUPFAM" id="SSF102114">
    <property type="entry name" value="Radical SAM enzymes"/>
    <property type="match status" value="1"/>
</dbReference>
<evidence type="ECO:0000256" key="1">
    <source>
        <dbReference type="ARBA" id="ARBA00001966"/>
    </source>
</evidence>
<dbReference type="Gene3D" id="3.20.20.70">
    <property type="entry name" value="Aldolase class I"/>
    <property type="match status" value="1"/>
</dbReference>
<feature type="domain" description="Radical SAM core" evidence="7">
    <location>
        <begin position="143"/>
        <end position="404"/>
    </location>
</feature>
<gene>
    <name evidence="8" type="ORF">CNECB9_2560006</name>
</gene>
<dbReference type="SFLD" id="SFLDG01067">
    <property type="entry name" value="SPASM/twitch_domain_containing"/>
    <property type="match status" value="1"/>
</dbReference>
<evidence type="ECO:0000256" key="3">
    <source>
        <dbReference type="ARBA" id="ARBA00022723"/>
    </source>
</evidence>
<dbReference type="InterPro" id="IPR058240">
    <property type="entry name" value="rSAM_sf"/>
</dbReference>
<dbReference type="PANTHER" id="PTHR11228:SF7">
    <property type="entry name" value="PQQA PEPTIDE CYCLASE"/>
    <property type="match status" value="1"/>
</dbReference>
<evidence type="ECO:0000256" key="5">
    <source>
        <dbReference type="ARBA" id="ARBA00023014"/>
    </source>
</evidence>
<evidence type="ECO:0000256" key="4">
    <source>
        <dbReference type="ARBA" id="ARBA00023004"/>
    </source>
</evidence>
<protein>
    <recommendedName>
        <fullName evidence="7">Radical SAM core domain-containing protein</fullName>
    </recommendedName>
</protein>
<feature type="region of interest" description="Disordered" evidence="6">
    <location>
        <begin position="525"/>
        <end position="544"/>
    </location>
</feature>
<dbReference type="RefSeq" id="WP_340524862.1">
    <property type="nucleotide sequence ID" value="NZ_FMSH01000175.1"/>
</dbReference>
<dbReference type="GO" id="GO:0046872">
    <property type="term" value="F:metal ion binding"/>
    <property type="evidence" value="ECO:0007669"/>
    <property type="project" value="UniProtKB-KW"/>
</dbReference>
<evidence type="ECO:0000256" key="6">
    <source>
        <dbReference type="SAM" id="MobiDB-lite"/>
    </source>
</evidence>
<feature type="compositionally biased region" description="Basic and acidic residues" evidence="6">
    <location>
        <begin position="534"/>
        <end position="543"/>
    </location>
</feature>
<reference evidence="8" key="1">
    <citation type="submission" date="2016-09" db="EMBL/GenBank/DDBJ databases">
        <authorList>
            <person name="Capua I."/>
            <person name="De Benedictis P."/>
            <person name="Joannis T."/>
            <person name="Lombin L.H."/>
            <person name="Cattoli G."/>
        </authorList>
    </citation>
    <scope>NUCLEOTIDE SEQUENCE</scope>
    <source>
        <strain evidence="8">B9</strain>
    </source>
</reference>
<name>A0A1K0JL44_CUPNE</name>
<dbReference type="Pfam" id="PF04055">
    <property type="entry name" value="Radical_SAM"/>
    <property type="match status" value="1"/>
</dbReference>
<dbReference type="GO" id="GO:0051536">
    <property type="term" value="F:iron-sulfur cluster binding"/>
    <property type="evidence" value="ECO:0007669"/>
    <property type="project" value="UniProtKB-KW"/>
</dbReference>
<dbReference type="GO" id="GO:0003824">
    <property type="term" value="F:catalytic activity"/>
    <property type="evidence" value="ECO:0007669"/>
    <property type="project" value="InterPro"/>
</dbReference>
<accession>A0A1K0JL44</accession>
<keyword evidence="5" id="KW-0411">Iron-sulfur</keyword>
<dbReference type="EMBL" id="FMSH01000175">
    <property type="protein sequence ID" value="SCU75905.1"/>
    <property type="molecule type" value="Genomic_DNA"/>
</dbReference>
<dbReference type="PANTHER" id="PTHR11228">
    <property type="entry name" value="RADICAL SAM DOMAIN PROTEIN"/>
    <property type="match status" value="1"/>
</dbReference>
<keyword evidence="4" id="KW-0408">Iron</keyword>
<dbReference type="AlphaFoldDB" id="A0A1K0JL44"/>